<proteinExistence type="inferred from homology"/>
<dbReference type="InterPro" id="IPR036291">
    <property type="entry name" value="NAD(P)-bd_dom_sf"/>
</dbReference>
<dbReference type="PANTHER" id="PTHR43238:SF1">
    <property type="entry name" value="GDP-L-FUCOSE SYNTHASE"/>
    <property type="match status" value="1"/>
</dbReference>
<evidence type="ECO:0000256" key="4">
    <source>
        <dbReference type="ARBA" id="ARBA00023235"/>
    </source>
</evidence>
<dbReference type="InterPro" id="IPR001509">
    <property type="entry name" value="Epimerase_deHydtase"/>
</dbReference>
<dbReference type="HAMAP" id="MF_00956">
    <property type="entry name" value="GDP_fucose_synth"/>
    <property type="match status" value="1"/>
</dbReference>
<dbReference type="GO" id="GO:0050577">
    <property type="term" value="F:GDP-L-fucose synthase activity"/>
    <property type="evidence" value="ECO:0007669"/>
    <property type="project" value="TreeGrafter"/>
</dbReference>
<dbReference type="GO" id="GO:0016853">
    <property type="term" value="F:isomerase activity"/>
    <property type="evidence" value="ECO:0007669"/>
    <property type="project" value="UniProtKB-KW"/>
</dbReference>
<keyword evidence="4" id="KW-0413">Isomerase</keyword>
<feature type="domain" description="NAD-dependent epimerase/dehydratase" evidence="5">
    <location>
        <begin position="16"/>
        <end position="246"/>
    </location>
</feature>
<evidence type="ECO:0000256" key="2">
    <source>
        <dbReference type="ARBA" id="ARBA00022857"/>
    </source>
</evidence>
<organism evidence="6">
    <name type="scientific">groundwater metagenome</name>
    <dbReference type="NCBI Taxonomy" id="717931"/>
    <lineage>
        <taxon>unclassified sequences</taxon>
        <taxon>metagenomes</taxon>
        <taxon>ecological metagenomes</taxon>
    </lineage>
</organism>
<evidence type="ECO:0000256" key="3">
    <source>
        <dbReference type="ARBA" id="ARBA00023002"/>
    </source>
</evidence>
<evidence type="ECO:0000256" key="1">
    <source>
        <dbReference type="ARBA" id="ARBA00005959"/>
    </source>
</evidence>
<name>A0A098EEB0_9ZZZZ</name>
<evidence type="ECO:0000313" key="6">
    <source>
        <dbReference type="EMBL" id="CEG13856.1"/>
    </source>
</evidence>
<gene>
    <name evidence="6" type="ORF">MSIBF_A600001</name>
</gene>
<dbReference type="InterPro" id="IPR028614">
    <property type="entry name" value="GDP_fucose/colitose_synth"/>
</dbReference>
<sequence length="324" mass="36947">MSINDVNKKFWKEKKVLLTGGSGFLGKNLLPRLNELIEEIFVPRSSEFDLRKEKHIDALFNKFKPDIVIHLAADVGGIGYLMSNSGKIYFNNIMMNTLLIEKAMRYKVDKFVGINTVNCYPENAEIPTKESYLWGGKPEKNVASYSMAKRMMIFQSEVYSEQYGFNSINLILDNIYGPFDNFDLNTSRVIPALIRKCINAIENDEKEIICWGDGSPKREFLYVEDAAEGILLATEKYNKTDPINLGAGFEISIKDIVKLIINLTGFEGDIIWDTSKPNGQSRRCLDVSRAKKEFGFEAKIPLEEGLKKTITWYKQNNKFKVNNG</sequence>
<accession>A0A098EEB0</accession>
<comment type="similarity">
    <text evidence="1">Belongs to the NAD(P)-dependent epimerase/dehydratase family. Fucose synthase subfamily.</text>
</comment>
<reference evidence="6" key="1">
    <citation type="submission" date="2014-09" db="EMBL/GenBank/DDBJ databases">
        <authorList>
            <person name="Probst J Alexander"/>
        </authorList>
    </citation>
    <scope>NUCLEOTIDE SEQUENCE</scope>
</reference>
<dbReference type="EMBL" id="CCXY01000425">
    <property type="protein sequence ID" value="CEG13856.1"/>
    <property type="molecule type" value="Genomic_DNA"/>
</dbReference>
<dbReference type="SUPFAM" id="SSF51735">
    <property type="entry name" value="NAD(P)-binding Rossmann-fold domains"/>
    <property type="match status" value="1"/>
</dbReference>
<dbReference type="Pfam" id="PF01370">
    <property type="entry name" value="Epimerase"/>
    <property type="match status" value="1"/>
</dbReference>
<keyword evidence="2" id="KW-0521">NADP</keyword>
<dbReference type="Gene3D" id="3.90.25.10">
    <property type="entry name" value="UDP-galactose 4-epimerase, domain 1"/>
    <property type="match status" value="1"/>
</dbReference>
<dbReference type="CDD" id="cd05239">
    <property type="entry name" value="GDP_FS_SDR_e"/>
    <property type="match status" value="1"/>
</dbReference>
<evidence type="ECO:0000259" key="5">
    <source>
        <dbReference type="Pfam" id="PF01370"/>
    </source>
</evidence>
<dbReference type="Gene3D" id="3.40.50.720">
    <property type="entry name" value="NAD(P)-binding Rossmann-like Domain"/>
    <property type="match status" value="1"/>
</dbReference>
<dbReference type="AlphaFoldDB" id="A0A098EEB0"/>
<keyword evidence="3" id="KW-0560">Oxidoreductase</keyword>
<dbReference type="PANTHER" id="PTHR43238">
    <property type="entry name" value="GDP-L-FUCOSE SYNTHASE"/>
    <property type="match status" value="1"/>
</dbReference>
<protein>
    <submittedName>
        <fullName evidence="6">NAD-dependent epimerase/dehydratase</fullName>
    </submittedName>
</protein>